<dbReference type="AlphaFoldDB" id="A0A7X5YCW7"/>
<dbReference type="InterPro" id="IPR002052">
    <property type="entry name" value="DNA_methylase_N6_adenine_CS"/>
</dbReference>
<accession>A0A7X5YCW7</accession>
<evidence type="ECO:0000313" key="12">
    <source>
        <dbReference type="EMBL" id="WOF11063.1"/>
    </source>
</evidence>
<dbReference type="PROSITE" id="PS00092">
    <property type="entry name" value="N6_MTASE"/>
    <property type="match status" value="1"/>
</dbReference>
<dbReference type="GO" id="GO:0009307">
    <property type="term" value="P:DNA restriction-modification system"/>
    <property type="evidence" value="ECO:0007669"/>
    <property type="project" value="UniProtKB-KW"/>
</dbReference>
<dbReference type="SUPFAM" id="SSF116734">
    <property type="entry name" value="DNA methylase specificity domain"/>
    <property type="match status" value="1"/>
</dbReference>
<keyword evidence="4" id="KW-0808">Transferase</keyword>
<dbReference type="PANTHER" id="PTHR42933:SF4">
    <property type="entry name" value="TYPE I RESTRICTION ENZYME ECOKI METHYLASE SUBUNIT"/>
    <property type="match status" value="1"/>
</dbReference>
<dbReference type="Pfam" id="PF02384">
    <property type="entry name" value="N6_Mtase"/>
    <property type="match status" value="1"/>
</dbReference>
<name>A0A7X5YCW7_9BACT</name>
<dbReference type="RefSeq" id="WP_168044292.1">
    <property type="nucleotide sequence ID" value="NZ_BMPA01000007.1"/>
</dbReference>
<evidence type="ECO:0000313" key="13">
    <source>
        <dbReference type="Proteomes" id="UP000576368"/>
    </source>
</evidence>
<dbReference type="GO" id="GO:0008170">
    <property type="term" value="F:N-methyltransferase activity"/>
    <property type="evidence" value="ECO:0007669"/>
    <property type="project" value="InterPro"/>
</dbReference>
<proteinExistence type="inferred from homology"/>
<sequence>MITKGNLKKLLSILEYTEVSPHRFKKEFTDVNCCIEVDFISEKIIYPQDRGLKINDDTTSNFAHPENFVVFECINQLLKKGYRPEHIELEKKWHLGHDTKSGKADICVYDIDNSMLMIIECKTYGKEYKDALKILRTDGGQLFSYWQQERGTKWISLYTSDIVGGEITRENDIINCLDDANLVLLSKKDDSLKLYSKAHTVSELFEVWTETYMLKLWQELIFGDDSLAYKIGVKPLRKKDLKDFAPDDKIVNKFEEILRHNNVSDKENAFNRLVALFICKLADEIRKGDNDEVEFQYKQGTDTYESLQDRLQRLHQEGMEDFMGEKIFYVPADYPEWLFTTYTGTQRKKAIEDLKEKIKILKFYSNNDFSFKDVHNEELFLQNGKILVEIVQLFERYRIVYLSKHQFLGDLFEQLLNKGFKQNEGQFFTPIPITRFIWDSLPLREYVNNGGSLRHPKIIDYACGAGHFLTEAVEAVNSVIKSDNNDWVRDYIYGIEKDYRLARVAKISMFMNGAGESNIIFGDGLENSPEKKIINGSFDILVTNPPYSVSAFKSHLKLKNNTLTLLDRISNDGGDIETLFVERIAQLLKPQGLAAVILPVSILTNGSGSYVGARETIFKNFHLHSIVLFGSKTFGATGTNTAILFLEKYNEPPKPGDLVEDSVEAILNRANIENWLDDKILEAYLLCLGLSKEEYYSLLDGSVLKDREKSKYASMYIAAFESSTELISRKKAKSFQKQTDEEKQHEIFNRFVGFVKNLEREKLFYFALTYDKQTVIIASPDDNTEQKTFLGYEWSNRKGSEGIKITNAGGLLYAPERWSNNTISAAIRNAFYNIAWEGTELNSKYVKYVNTSDLLDFSREKFDKAIKTAVEKQIAITSKYAIIKLRDVAIIQKGQSITSAQCKKGNIKVVAGGIDFACYHDTANRDANVITISASGANAGFVNYWNEPIFVVI</sequence>
<evidence type="ECO:0000259" key="10">
    <source>
        <dbReference type="Pfam" id="PF13588"/>
    </source>
</evidence>
<dbReference type="InterPro" id="IPR044946">
    <property type="entry name" value="Restrct_endonuc_typeI_TRD_sf"/>
</dbReference>
<dbReference type="GO" id="GO:0009007">
    <property type="term" value="F:site-specific DNA-methyltransferase (adenine-specific) activity"/>
    <property type="evidence" value="ECO:0007669"/>
    <property type="project" value="UniProtKB-EC"/>
</dbReference>
<evidence type="ECO:0000256" key="4">
    <source>
        <dbReference type="ARBA" id="ARBA00022679"/>
    </source>
</evidence>
<keyword evidence="5" id="KW-0949">S-adenosyl-L-methionine</keyword>
<dbReference type="Proteomes" id="UP000576368">
    <property type="component" value="Unassembled WGS sequence"/>
</dbReference>
<evidence type="ECO:0000256" key="2">
    <source>
        <dbReference type="ARBA" id="ARBA00011900"/>
    </source>
</evidence>
<keyword evidence="6" id="KW-0680">Restriction system</keyword>
<keyword evidence="14" id="KW-1185">Reference proteome</keyword>
<evidence type="ECO:0000313" key="14">
    <source>
        <dbReference type="Proteomes" id="UP001302374"/>
    </source>
</evidence>
<dbReference type="Proteomes" id="UP001302374">
    <property type="component" value="Chromosome"/>
</dbReference>
<reference evidence="12 14" key="1">
    <citation type="submission" date="2019-09" db="EMBL/GenBank/DDBJ databases">
        <title>Butyricimonas paravirosa DSM 105722 (=214-4 = JCM 18677 = CCUG 65563).</title>
        <authorList>
            <person name="Le Roy T."/>
            <person name="Cani P.D."/>
        </authorList>
    </citation>
    <scope>NUCLEOTIDE SEQUENCE [LARGE SCALE GENOMIC DNA]</scope>
    <source>
        <strain evidence="12 14">DSM 105722</strain>
    </source>
</reference>
<dbReference type="EC" id="2.1.1.72" evidence="2"/>
<dbReference type="PRINTS" id="PR00507">
    <property type="entry name" value="N12N6MTFRASE"/>
</dbReference>
<comment type="catalytic activity">
    <reaction evidence="8">
        <text>a 2'-deoxyadenosine in DNA + S-adenosyl-L-methionine = an N(6)-methyl-2'-deoxyadenosine in DNA + S-adenosyl-L-homocysteine + H(+)</text>
        <dbReference type="Rhea" id="RHEA:15197"/>
        <dbReference type="Rhea" id="RHEA-COMP:12418"/>
        <dbReference type="Rhea" id="RHEA-COMP:12419"/>
        <dbReference type="ChEBI" id="CHEBI:15378"/>
        <dbReference type="ChEBI" id="CHEBI:57856"/>
        <dbReference type="ChEBI" id="CHEBI:59789"/>
        <dbReference type="ChEBI" id="CHEBI:90615"/>
        <dbReference type="ChEBI" id="CHEBI:90616"/>
        <dbReference type="EC" id="2.1.1.72"/>
    </reaction>
</comment>
<evidence type="ECO:0000256" key="5">
    <source>
        <dbReference type="ARBA" id="ARBA00022691"/>
    </source>
</evidence>
<dbReference type="InterPro" id="IPR029063">
    <property type="entry name" value="SAM-dependent_MTases_sf"/>
</dbReference>
<dbReference type="InterPro" id="IPR051537">
    <property type="entry name" value="DNA_Adenine_Mtase"/>
</dbReference>
<gene>
    <name evidence="12" type="ORF">F1644_01690</name>
    <name evidence="11" type="ORF">GGR15_002026</name>
</gene>
<dbReference type="CDD" id="cd02440">
    <property type="entry name" value="AdoMet_MTases"/>
    <property type="match status" value="1"/>
</dbReference>
<evidence type="ECO:0000256" key="1">
    <source>
        <dbReference type="ARBA" id="ARBA00006594"/>
    </source>
</evidence>
<evidence type="ECO:0000256" key="6">
    <source>
        <dbReference type="ARBA" id="ARBA00022747"/>
    </source>
</evidence>
<keyword evidence="3 11" id="KW-0489">Methyltransferase</keyword>
<organism evidence="11 13">
    <name type="scientific">Butyricimonas paravirosa</name>
    <dbReference type="NCBI Taxonomy" id="1472417"/>
    <lineage>
        <taxon>Bacteria</taxon>
        <taxon>Pseudomonadati</taxon>
        <taxon>Bacteroidota</taxon>
        <taxon>Bacteroidia</taxon>
        <taxon>Bacteroidales</taxon>
        <taxon>Odoribacteraceae</taxon>
        <taxon>Butyricimonas</taxon>
    </lineage>
</organism>
<dbReference type="GO" id="GO:0003677">
    <property type="term" value="F:DNA binding"/>
    <property type="evidence" value="ECO:0007669"/>
    <property type="project" value="UniProtKB-KW"/>
</dbReference>
<evidence type="ECO:0000256" key="8">
    <source>
        <dbReference type="ARBA" id="ARBA00047942"/>
    </source>
</evidence>
<evidence type="ECO:0000256" key="7">
    <source>
        <dbReference type="ARBA" id="ARBA00023125"/>
    </source>
</evidence>
<comment type="similarity">
    <text evidence="1">Belongs to the N(4)/N(6)-methyltransferase family.</text>
</comment>
<protein>
    <recommendedName>
        <fullName evidence="2">site-specific DNA-methyltransferase (adenine-specific)</fullName>
        <ecNumber evidence="2">2.1.1.72</ecNumber>
    </recommendedName>
</protein>
<keyword evidence="7" id="KW-0238">DNA-binding</keyword>
<dbReference type="Gene3D" id="3.90.220.20">
    <property type="entry name" value="DNA methylase specificity domains"/>
    <property type="match status" value="1"/>
</dbReference>
<evidence type="ECO:0000256" key="3">
    <source>
        <dbReference type="ARBA" id="ARBA00022603"/>
    </source>
</evidence>
<evidence type="ECO:0000259" key="9">
    <source>
        <dbReference type="Pfam" id="PF02384"/>
    </source>
</evidence>
<dbReference type="Pfam" id="PF13588">
    <property type="entry name" value="HSDR_N_2"/>
    <property type="match status" value="1"/>
</dbReference>
<dbReference type="PANTHER" id="PTHR42933">
    <property type="entry name" value="SLR6095 PROTEIN"/>
    <property type="match status" value="1"/>
</dbReference>
<dbReference type="EMBL" id="JAATLI010000007">
    <property type="protein sequence ID" value="NJC18399.1"/>
    <property type="molecule type" value="Genomic_DNA"/>
</dbReference>
<dbReference type="EMBL" id="CP043839">
    <property type="protein sequence ID" value="WOF11063.1"/>
    <property type="molecule type" value="Genomic_DNA"/>
</dbReference>
<reference evidence="11 13" key="2">
    <citation type="submission" date="2020-03" db="EMBL/GenBank/DDBJ databases">
        <title>Genomic Encyclopedia of Type Strains, Phase IV (KMG-IV): sequencing the most valuable type-strain genomes for metagenomic binning, comparative biology and taxonomic classification.</title>
        <authorList>
            <person name="Goeker M."/>
        </authorList>
    </citation>
    <scope>NUCLEOTIDE SEQUENCE [LARGE SCALE GENOMIC DNA]</scope>
    <source>
        <strain evidence="11 13">DSM 105722</strain>
    </source>
</reference>
<dbReference type="InterPro" id="IPR003356">
    <property type="entry name" value="DNA_methylase_A-5"/>
</dbReference>
<feature type="domain" description="Type I restriction enzyme R protein N-terminal" evidence="10">
    <location>
        <begin position="74"/>
        <end position="126"/>
    </location>
</feature>
<dbReference type="SUPFAM" id="SSF53335">
    <property type="entry name" value="S-adenosyl-L-methionine-dependent methyltransferases"/>
    <property type="match status" value="1"/>
</dbReference>
<dbReference type="InterPro" id="IPR029464">
    <property type="entry name" value="HSDR_N"/>
</dbReference>
<feature type="domain" description="DNA methylase adenine-specific" evidence="9">
    <location>
        <begin position="405"/>
        <end position="652"/>
    </location>
</feature>
<dbReference type="GO" id="GO:0032259">
    <property type="term" value="P:methylation"/>
    <property type="evidence" value="ECO:0007669"/>
    <property type="project" value="UniProtKB-KW"/>
</dbReference>
<evidence type="ECO:0000313" key="11">
    <source>
        <dbReference type="EMBL" id="NJC18399.1"/>
    </source>
</evidence>
<dbReference type="GeneID" id="86889976"/>
<dbReference type="Gene3D" id="3.40.50.150">
    <property type="entry name" value="Vaccinia Virus protein VP39"/>
    <property type="match status" value="1"/>
</dbReference>